<keyword evidence="6" id="KW-0963">Cytoplasm</keyword>
<dbReference type="GO" id="GO:0033588">
    <property type="term" value="C:elongator holoenzyme complex"/>
    <property type="evidence" value="ECO:0007669"/>
    <property type="project" value="InterPro"/>
</dbReference>
<evidence type="ECO:0000256" key="2">
    <source>
        <dbReference type="ARBA" id="ARBA00004496"/>
    </source>
</evidence>
<dbReference type="UniPathway" id="UPA00988"/>
<comment type="subcellular location">
    <subcellularLocation>
        <location evidence="2">Cytoplasm</location>
    </subcellularLocation>
    <subcellularLocation>
        <location evidence="1">Nucleus</location>
    </subcellularLocation>
</comment>
<proteinExistence type="inferred from homology"/>
<dbReference type="EMBL" id="KB705667">
    <property type="protein sequence ID" value="EMR71270.1"/>
    <property type="molecule type" value="Genomic_DNA"/>
</dbReference>
<dbReference type="STRING" id="1287681.M7TX76"/>
<evidence type="ECO:0000256" key="9">
    <source>
        <dbReference type="SAM" id="MobiDB-lite"/>
    </source>
</evidence>
<dbReference type="AlphaFoldDB" id="M7TX76"/>
<dbReference type="InterPro" id="IPR008728">
    <property type="entry name" value="Elongator_complex_protein_4"/>
</dbReference>
<keyword evidence="8" id="KW-0539">Nucleus</keyword>
<dbReference type="Gene3D" id="3.40.50.300">
    <property type="entry name" value="P-loop containing nucleotide triphosphate hydrolases"/>
    <property type="match status" value="1"/>
</dbReference>
<gene>
    <name evidence="10" type="ORF">UCREL1_1686</name>
</gene>
<comment type="pathway">
    <text evidence="3">tRNA modification; 5-methoxycarbonylmethyl-2-thiouridine-tRNA biosynthesis.</text>
</comment>
<name>M7TX76_EUTLA</name>
<dbReference type="PANTHER" id="PTHR12896:SF1">
    <property type="entry name" value="ELONGATOR COMPLEX PROTEIN 4"/>
    <property type="match status" value="1"/>
</dbReference>
<dbReference type="eggNOG" id="KOG3949">
    <property type="taxonomic scope" value="Eukaryota"/>
</dbReference>
<dbReference type="OrthoDB" id="289162at2759"/>
<feature type="region of interest" description="Disordered" evidence="9">
    <location>
        <begin position="319"/>
        <end position="342"/>
    </location>
</feature>
<dbReference type="Pfam" id="PF05625">
    <property type="entry name" value="PAXNEB"/>
    <property type="match status" value="1"/>
</dbReference>
<feature type="region of interest" description="Disordered" evidence="9">
    <location>
        <begin position="188"/>
        <end position="214"/>
    </location>
</feature>
<reference evidence="11" key="1">
    <citation type="journal article" date="2013" name="Genome Announc.">
        <title>Draft genome sequence of the grapevine dieback fungus Eutypa lata UCR-EL1.</title>
        <authorList>
            <person name="Blanco-Ulate B."/>
            <person name="Rolshausen P.E."/>
            <person name="Cantu D."/>
        </authorList>
    </citation>
    <scope>NUCLEOTIDE SEQUENCE [LARGE SCALE GENOMIC DNA]</scope>
    <source>
        <strain evidence="11">UCR-EL1</strain>
    </source>
</reference>
<evidence type="ECO:0000256" key="1">
    <source>
        <dbReference type="ARBA" id="ARBA00004123"/>
    </source>
</evidence>
<dbReference type="PANTHER" id="PTHR12896">
    <property type="entry name" value="PAX6 NEIGHBOR PROTEIN PAXNEB"/>
    <property type="match status" value="1"/>
</dbReference>
<evidence type="ECO:0000313" key="11">
    <source>
        <dbReference type="Proteomes" id="UP000012174"/>
    </source>
</evidence>
<accession>M7TX76</accession>
<feature type="region of interest" description="Disordered" evidence="9">
    <location>
        <begin position="141"/>
        <end position="160"/>
    </location>
</feature>
<evidence type="ECO:0000256" key="5">
    <source>
        <dbReference type="ARBA" id="ARBA00020265"/>
    </source>
</evidence>
<dbReference type="KEGG" id="ela:UCREL1_1686"/>
<keyword evidence="7" id="KW-0819">tRNA processing</keyword>
<feature type="compositionally biased region" description="Polar residues" evidence="9">
    <location>
        <begin position="40"/>
        <end position="49"/>
    </location>
</feature>
<feature type="region of interest" description="Disordered" evidence="9">
    <location>
        <begin position="388"/>
        <end position="426"/>
    </location>
</feature>
<evidence type="ECO:0000256" key="6">
    <source>
        <dbReference type="ARBA" id="ARBA00022490"/>
    </source>
</evidence>
<feature type="compositionally biased region" description="Low complexity" evidence="9">
    <location>
        <begin position="323"/>
        <end position="335"/>
    </location>
</feature>
<dbReference type="HOGENOM" id="CLU_040685_0_0_1"/>
<keyword evidence="11" id="KW-1185">Reference proteome</keyword>
<dbReference type="InterPro" id="IPR027417">
    <property type="entry name" value="P-loop_NTPase"/>
</dbReference>
<evidence type="ECO:0000256" key="3">
    <source>
        <dbReference type="ARBA" id="ARBA00005043"/>
    </source>
</evidence>
<sequence length="426" mass="45050">MSFRKRNAVISTSAASQAAAPKTENAPVPGVRPSPHDSRPTTSTGTASLDNLLAGHAGLPLGTSLLLEEHGTTDFAGVLLRYYAAEGLVQGHQVHVLGFYEGWKAELPGLSTDAKSSSNNKSEAPAGEKMKIAWRYETLGAPRSTMKPPDIPQRQGNANGTTSTATFCHSFDLAKRLASSDIKGQISFHPTMSAPMRPPSQTTPSHHPPPPPSPFKLFIAQLATKLANSPPTTIHRILIPNLLATTTYAGSACRPEEVLQFLHALRALLCRHATQATAVVTLPLALFPRAAGLTRWLELLSDGVLELVPLRSDSLVAQHARISDSSSSSSSPSTSNRKEEEKIQGLLKVHALPVFDEKGGGSHEAHAARCEDQAFGLSRSRGLVIRPFSLPPVLDDDDGGGGGGGGKKEKDGGPKGGAKKADSMDF</sequence>
<evidence type="ECO:0000313" key="10">
    <source>
        <dbReference type="EMBL" id="EMR71270.1"/>
    </source>
</evidence>
<evidence type="ECO:0000256" key="8">
    <source>
        <dbReference type="ARBA" id="ARBA00023242"/>
    </source>
</evidence>
<feature type="region of interest" description="Disordered" evidence="9">
    <location>
        <begin position="1"/>
        <end position="49"/>
    </location>
</feature>
<organism evidence="10 11">
    <name type="scientific">Eutypa lata (strain UCR-EL1)</name>
    <name type="common">Grapevine dieback disease fungus</name>
    <name type="synonym">Eutypa armeniacae</name>
    <dbReference type="NCBI Taxonomy" id="1287681"/>
    <lineage>
        <taxon>Eukaryota</taxon>
        <taxon>Fungi</taxon>
        <taxon>Dikarya</taxon>
        <taxon>Ascomycota</taxon>
        <taxon>Pezizomycotina</taxon>
        <taxon>Sordariomycetes</taxon>
        <taxon>Xylariomycetidae</taxon>
        <taxon>Xylariales</taxon>
        <taxon>Diatrypaceae</taxon>
        <taxon>Eutypa</taxon>
    </lineage>
</organism>
<dbReference type="Proteomes" id="UP000012174">
    <property type="component" value="Unassembled WGS sequence"/>
</dbReference>
<dbReference type="GO" id="GO:0008023">
    <property type="term" value="C:transcription elongation factor complex"/>
    <property type="evidence" value="ECO:0007669"/>
    <property type="project" value="TreeGrafter"/>
</dbReference>
<dbReference type="GO" id="GO:0005737">
    <property type="term" value="C:cytoplasm"/>
    <property type="evidence" value="ECO:0007669"/>
    <property type="project" value="UniProtKB-SubCell"/>
</dbReference>
<evidence type="ECO:0000256" key="7">
    <source>
        <dbReference type="ARBA" id="ARBA00022694"/>
    </source>
</evidence>
<comment type="similarity">
    <text evidence="4">Belongs to the ELP4 family.</text>
</comment>
<dbReference type="GO" id="GO:0002098">
    <property type="term" value="P:tRNA wobble uridine modification"/>
    <property type="evidence" value="ECO:0007669"/>
    <property type="project" value="InterPro"/>
</dbReference>
<evidence type="ECO:0000256" key="4">
    <source>
        <dbReference type="ARBA" id="ARBA00007573"/>
    </source>
</evidence>
<dbReference type="CDD" id="cd19494">
    <property type="entry name" value="Elp4"/>
    <property type="match status" value="1"/>
</dbReference>
<dbReference type="OMA" id="QGMLKVH"/>
<feature type="compositionally biased region" description="Basic and acidic residues" evidence="9">
    <location>
        <begin position="406"/>
        <end position="426"/>
    </location>
</feature>
<protein>
    <recommendedName>
        <fullName evidence="5">Elongator complex protein 4</fullName>
    </recommendedName>
</protein>